<accession>A0A1M5VMP8</accession>
<dbReference type="PROSITE" id="PS51708">
    <property type="entry name" value="CHAD"/>
    <property type="match status" value="1"/>
</dbReference>
<dbReference type="PANTHER" id="PTHR39339">
    <property type="entry name" value="SLR1444 PROTEIN"/>
    <property type="match status" value="1"/>
</dbReference>
<dbReference type="Gene3D" id="1.40.20.10">
    <property type="entry name" value="CHAD domain"/>
    <property type="match status" value="1"/>
</dbReference>
<organism evidence="2 3">
    <name type="scientific">Bradyrhizobium erythrophlei</name>
    <dbReference type="NCBI Taxonomy" id="1437360"/>
    <lineage>
        <taxon>Bacteria</taxon>
        <taxon>Pseudomonadati</taxon>
        <taxon>Pseudomonadota</taxon>
        <taxon>Alphaproteobacteria</taxon>
        <taxon>Hyphomicrobiales</taxon>
        <taxon>Nitrobacteraceae</taxon>
        <taxon>Bradyrhizobium</taxon>
    </lineage>
</organism>
<dbReference type="PANTHER" id="PTHR39339:SF1">
    <property type="entry name" value="CHAD DOMAIN-CONTAINING PROTEIN"/>
    <property type="match status" value="1"/>
</dbReference>
<dbReference type="SMART" id="SM00880">
    <property type="entry name" value="CHAD"/>
    <property type="match status" value="1"/>
</dbReference>
<proteinExistence type="predicted"/>
<dbReference type="AlphaFoldDB" id="A0A1M5VMP8"/>
<sequence length="306" mass="34992">MAPSPPSKSNAVLRAGRMRIDPTMACDTAFRVIARRCLSELTANHEATCKGDPAALYQMRVALTRLRTAILFFSPMVADSQRTQIRQELKWLNGHLGAVRDLDVAIAQLKAADKRRPRAVPYYRSWNGKRADAQRLLARALRSARYRRLVKNLSGWIDHGPWSIEAGTQLARERASPIVIYSARKLTRWQEKLLKKRRKLPKMSTRKRHRLRLLNKKLSYSIEFFEGLFPDKGFAKQQAALKYLRRAKRSLGQLNDDANSQSLAAALQREGIEAPLKILTRKREKRLIRTTTAAYEKLAALKPLRA</sequence>
<dbReference type="EMBL" id="LT670817">
    <property type="protein sequence ID" value="SHH76470.1"/>
    <property type="molecule type" value="Genomic_DNA"/>
</dbReference>
<reference evidence="2 3" key="1">
    <citation type="submission" date="2016-11" db="EMBL/GenBank/DDBJ databases">
        <authorList>
            <person name="Jaros S."/>
            <person name="Januszkiewicz K."/>
            <person name="Wedrychowicz H."/>
        </authorList>
    </citation>
    <scope>NUCLEOTIDE SEQUENCE [LARGE SCALE GENOMIC DNA]</scope>
    <source>
        <strain evidence="2 3">GAS138</strain>
    </source>
</reference>
<name>A0A1M5VMP8_9BRAD</name>
<feature type="domain" description="CHAD" evidence="1">
    <location>
        <begin position="23"/>
        <end position="306"/>
    </location>
</feature>
<dbReference type="InterPro" id="IPR007899">
    <property type="entry name" value="CHAD_dom"/>
</dbReference>
<evidence type="ECO:0000259" key="1">
    <source>
        <dbReference type="PROSITE" id="PS51708"/>
    </source>
</evidence>
<dbReference type="Proteomes" id="UP000189796">
    <property type="component" value="Chromosome I"/>
</dbReference>
<evidence type="ECO:0000313" key="3">
    <source>
        <dbReference type="Proteomes" id="UP000189796"/>
    </source>
</evidence>
<evidence type="ECO:0000313" key="2">
    <source>
        <dbReference type="EMBL" id="SHH76470.1"/>
    </source>
</evidence>
<dbReference type="Pfam" id="PF05235">
    <property type="entry name" value="CHAD"/>
    <property type="match status" value="1"/>
</dbReference>
<gene>
    <name evidence="2" type="ORF">SAMN05443248_6054</name>
</gene>
<protein>
    <submittedName>
        <fullName evidence="2">CHAD domain-containing protein</fullName>
    </submittedName>
</protein>
<dbReference type="InterPro" id="IPR038186">
    <property type="entry name" value="CHAD_dom_sf"/>
</dbReference>